<feature type="transmembrane region" description="Helical" evidence="14">
    <location>
        <begin position="533"/>
        <end position="550"/>
    </location>
</feature>
<dbReference type="PANTHER" id="PTHR45528">
    <property type="entry name" value="SENSOR HISTIDINE KINASE CPXA"/>
    <property type="match status" value="1"/>
</dbReference>
<keyword evidence="6" id="KW-0808">Transferase</keyword>
<evidence type="ECO:0000256" key="1">
    <source>
        <dbReference type="ARBA" id="ARBA00000085"/>
    </source>
</evidence>
<evidence type="ECO:0000313" key="17">
    <source>
        <dbReference type="Proteomes" id="UP000647235"/>
    </source>
</evidence>
<comment type="subcellular location">
    <subcellularLocation>
        <location evidence="2">Cell membrane</location>
        <topology evidence="2">Multi-pass membrane protein</topology>
    </subcellularLocation>
</comment>
<dbReference type="InterPro" id="IPR003661">
    <property type="entry name" value="HisK_dim/P_dom"/>
</dbReference>
<sequence length="864" mass="98774">MKSKWYRSKGMKFILIILAHIFVITATTGGLWVTAYPIFRQEIFEGKPAKKYEDSRNFNTQMKDYTAQVVNGISARKYFETEGKFDPNKIVDIEAYDQKKKYTGRNESGLAYRLKDLLKWNDTMNSTKDTNAENPIIVCRKKDGSYHYYRYSKFAALVNAKKLKFILNAGSETSTEEILSSLKAGNYDYDSENYVGGSEIRGIQGSNNELKYVDCWSYDGYSMEEPYAPVGADSLMNLANKDSRWNGRLNDAYNLVTSVVDSLSERYSEYQNTNEDIEEGDSNFYYIYADMKAGTIYTNQKRLENFQELDNNLKLLRKTGKYVIVKSKLKDFKTNLRSEIAEAWRDEIKNTGIQKKDFVFAACVNTNYPIADHFYSENQLYEKYGSAIRGICMLSVIAFALFVICVIWLTAIAGRRAKDEEMHLAGFDRWKTEIAAVLIIGLWVTAAVVGNFVCFDDYLQKTEGTFYSQADYVKNAIPYIIVGGIFGSYTCSMFLIGFLSFVRRIKAHIVWKNSLSRMFCHLVRDIAQNMSSLWRNIMLFVLFVVLHWIVMITDTYGFPLFMMLLAELAVFVYLVYDGIERAKIKDGVKKIAAGELDYKVPTEGMFSSQKEVAEGINSVGAGLEVAVEASIKNERLKTNLITNVSHDIKTPLTSIINYVNLLKNENFDDPRIQRYIEVLEQKSMRLKTLTEDVVEASKITSGNIKLECMKLDFTELVLQTSAEYEEKFEERNLTEIQHLPKEKALVYIDGRRTWRILANLYNNAAKYAMTGSRIYTDLKVTEGAVIFSIKNISEQPLNINADQLTERFIRGDISRSTEGSGLGLSIAQTLTEMQKGKFELYLDGDLFKATVTFPKVQEEQSTQI</sequence>
<dbReference type="InterPro" id="IPR050398">
    <property type="entry name" value="HssS/ArlS-like"/>
</dbReference>
<keyword evidence="10" id="KW-0067">ATP-binding</keyword>
<evidence type="ECO:0000256" key="10">
    <source>
        <dbReference type="ARBA" id="ARBA00022840"/>
    </source>
</evidence>
<dbReference type="Gene3D" id="1.10.287.130">
    <property type="match status" value="1"/>
</dbReference>
<organism evidence="16 17">
    <name type="scientific">Dorea hominis</name>
    <dbReference type="NCBI Taxonomy" id="2763040"/>
    <lineage>
        <taxon>Bacteria</taxon>
        <taxon>Bacillati</taxon>
        <taxon>Bacillota</taxon>
        <taxon>Clostridia</taxon>
        <taxon>Lachnospirales</taxon>
        <taxon>Lachnospiraceae</taxon>
        <taxon>Dorea</taxon>
    </lineage>
</organism>
<keyword evidence="11 14" id="KW-1133">Transmembrane helix</keyword>
<evidence type="ECO:0000256" key="4">
    <source>
        <dbReference type="ARBA" id="ARBA00022475"/>
    </source>
</evidence>
<keyword evidence="12" id="KW-0902">Two-component regulatory system</keyword>
<evidence type="ECO:0000256" key="13">
    <source>
        <dbReference type="ARBA" id="ARBA00023136"/>
    </source>
</evidence>
<keyword evidence="17" id="KW-1185">Reference proteome</keyword>
<dbReference type="PROSITE" id="PS50109">
    <property type="entry name" value="HIS_KIN"/>
    <property type="match status" value="1"/>
</dbReference>
<dbReference type="SMART" id="SM00388">
    <property type="entry name" value="HisKA"/>
    <property type="match status" value="1"/>
</dbReference>
<dbReference type="EC" id="2.7.13.3" evidence="3"/>
<accession>A0ABR7EUN6</accession>
<evidence type="ECO:0000256" key="8">
    <source>
        <dbReference type="ARBA" id="ARBA00022741"/>
    </source>
</evidence>
<name>A0ABR7EUN6_9FIRM</name>
<feature type="transmembrane region" description="Helical" evidence="14">
    <location>
        <begin position="556"/>
        <end position="576"/>
    </location>
</feature>
<dbReference type="InterPro" id="IPR005467">
    <property type="entry name" value="His_kinase_dom"/>
</dbReference>
<evidence type="ECO:0000256" key="3">
    <source>
        <dbReference type="ARBA" id="ARBA00012438"/>
    </source>
</evidence>
<reference evidence="16 17" key="1">
    <citation type="submission" date="2020-08" db="EMBL/GenBank/DDBJ databases">
        <title>Genome public.</title>
        <authorList>
            <person name="Liu C."/>
            <person name="Sun Q."/>
        </authorList>
    </citation>
    <scope>NUCLEOTIDE SEQUENCE [LARGE SCALE GENOMIC DNA]</scope>
    <source>
        <strain evidence="16 17">NSJ-36</strain>
    </source>
</reference>
<dbReference type="SUPFAM" id="SSF55874">
    <property type="entry name" value="ATPase domain of HSP90 chaperone/DNA topoisomerase II/histidine kinase"/>
    <property type="match status" value="1"/>
</dbReference>
<evidence type="ECO:0000256" key="5">
    <source>
        <dbReference type="ARBA" id="ARBA00022553"/>
    </source>
</evidence>
<dbReference type="Proteomes" id="UP000647235">
    <property type="component" value="Unassembled WGS sequence"/>
</dbReference>
<keyword evidence="8" id="KW-0547">Nucleotide-binding</keyword>
<dbReference type="InterPro" id="IPR036097">
    <property type="entry name" value="HisK_dim/P_sf"/>
</dbReference>
<feature type="transmembrane region" description="Helical" evidence="14">
    <location>
        <begin position="434"/>
        <end position="453"/>
    </location>
</feature>
<dbReference type="Gene3D" id="3.30.565.10">
    <property type="entry name" value="Histidine kinase-like ATPase, C-terminal domain"/>
    <property type="match status" value="1"/>
</dbReference>
<evidence type="ECO:0000313" key="16">
    <source>
        <dbReference type="EMBL" id="MBC5664918.1"/>
    </source>
</evidence>
<dbReference type="GO" id="GO:0016301">
    <property type="term" value="F:kinase activity"/>
    <property type="evidence" value="ECO:0007669"/>
    <property type="project" value="UniProtKB-KW"/>
</dbReference>
<dbReference type="InterPro" id="IPR036890">
    <property type="entry name" value="HATPase_C_sf"/>
</dbReference>
<feature type="transmembrane region" description="Helical" evidence="14">
    <location>
        <begin position="476"/>
        <end position="502"/>
    </location>
</feature>
<keyword evidence="5" id="KW-0597">Phosphoprotein</keyword>
<comment type="catalytic activity">
    <reaction evidence="1">
        <text>ATP + protein L-histidine = ADP + protein N-phospho-L-histidine.</text>
        <dbReference type="EC" id="2.7.13.3"/>
    </reaction>
</comment>
<evidence type="ECO:0000256" key="11">
    <source>
        <dbReference type="ARBA" id="ARBA00022989"/>
    </source>
</evidence>
<dbReference type="SMART" id="SM00387">
    <property type="entry name" value="HATPase_c"/>
    <property type="match status" value="1"/>
</dbReference>
<evidence type="ECO:0000256" key="12">
    <source>
        <dbReference type="ARBA" id="ARBA00023012"/>
    </source>
</evidence>
<dbReference type="RefSeq" id="WP_186855698.1">
    <property type="nucleotide sequence ID" value="NZ_JACOOY010000006.1"/>
</dbReference>
<dbReference type="Pfam" id="PF02518">
    <property type="entry name" value="HATPase_c"/>
    <property type="match status" value="1"/>
</dbReference>
<proteinExistence type="predicted"/>
<comment type="caution">
    <text evidence="16">The sequence shown here is derived from an EMBL/GenBank/DDBJ whole genome shotgun (WGS) entry which is preliminary data.</text>
</comment>
<dbReference type="EMBL" id="JACOOY010000006">
    <property type="protein sequence ID" value="MBC5664918.1"/>
    <property type="molecule type" value="Genomic_DNA"/>
</dbReference>
<evidence type="ECO:0000259" key="15">
    <source>
        <dbReference type="PROSITE" id="PS50109"/>
    </source>
</evidence>
<dbReference type="InterPro" id="IPR003594">
    <property type="entry name" value="HATPase_dom"/>
</dbReference>
<evidence type="ECO:0000256" key="9">
    <source>
        <dbReference type="ARBA" id="ARBA00022777"/>
    </source>
</evidence>
<keyword evidence="7 14" id="KW-0812">Transmembrane</keyword>
<evidence type="ECO:0000256" key="7">
    <source>
        <dbReference type="ARBA" id="ARBA00022692"/>
    </source>
</evidence>
<dbReference type="CDD" id="cd00082">
    <property type="entry name" value="HisKA"/>
    <property type="match status" value="1"/>
</dbReference>
<feature type="domain" description="Histidine kinase" evidence="15">
    <location>
        <begin position="643"/>
        <end position="857"/>
    </location>
</feature>
<keyword evidence="9 16" id="KW-0418">Kinase</keyword>
<keyword evidence="4" id="KW-1003">Cell membrane</keyword>
<evidence type="ECO:0000256" key="6">
    <source>
        <dbReference type="ARBA" id="ARBA00022679"/>
    </source>
</evidence>
<feature type="transmembrane region" description="Helical" evidence="14">
    <location>
        <begin position="393"/>
        <end position="413"/>
    </location>
</feature>
<dbReference type="PANTHER" id="PTHR45528:SF1">
    <property type="entry name" value="SENSOR HISTIDINE KINASE CPXA"/>
    <property type="match status" value="1"/>
</dbReference>
<gene>
    <name evidence="16" type="ORF">H8S07_06455</name>
</gene>
<evidence type="ECO:0000256" key="14">
    <source>
        <dbReference type="SAM" id="Phobius"/>
    </source>
</evidence>
<protein>
    <recommendedName>
        <fullName evidence="3">histidine kinase</fullName>
        <ecNumber evidence="3">2.7.13.3</ecNumber>
    </recommendedName>
</protein>
<dbReference type="Pfam" id="PF00512">
    <property type="entry name" value="HisKA"/>
    <property type="match status" value="1"/>
</dbReference>
<keyword evidence="13 14" id="KW-0472">Membrane</keyword>
<dbReference type="SUPFAM" id="SSF47384">
    <property type="entry name" value="Homodimeric domain of signal transducing histidine kinase"/>
    <property type="match status" value="1"/>
</dbReference>
<evidence type="ECO:0000256" key="2">
    <source>
        <dbReference type="ARBA" id="ARBA00004651"/>
    </source>
</evidence>